<dbReference type="EMBL" id="GU580943">
    <property type="protein sequence ID" value="ADD81176.1"/>
    <property type="molecule type" value="Genomic_DNA"/>
</dbReference>
<sequence length="238" mass="26938">MTSIRFGDVRKGDEIAVIGVRVRVDRIEPHFVHEDDVIVHYRGEDGTQRNVTRHSNEETTLYDRPTVDEEDVIGASSDPKPTLVQWKNVHKGDRVEVAHRGVCEVLNVTRPSKGQVVITVLDSEGKAHVEERSSVLTTEMYSWPTEDLDEEVGEKAELEESPEVVLAGSLTARYLEHPITFRYDSTQGFDTTIHAARLVGYSVNLEDVRLYLVNEQDVHVPIKVTYDQVLTIHPKTPE</sequence>
<dbReference type="RefSeq" id="YP_009016252.1">
    <property type="nucleotide sequence ID" value="NC_023722.1"/>
</dbReference>
<accession>D4P846</accession>
<proteinExistence type="predicted"/>
<reference evidence="1 2" key="1">
    <citation type="journal article" date="2011" name="Appl. Environ. Microbiol.">
        <title>Genomic and functional analyses of Rhodococcus equi phages ReqiPepy6, ReqiPoco6, ReqiPine5, and ReqiDocB7.</title>
        <authorList>
            <person name="Summer E.J."/>
            <person name="Liu M."/>
            <person name="Gill J.J."/>
            <person name="Grant M."/>
            <person name="Chan-Cortes T.N."/>
            <person name="Ferguson L."/>
            <person name="Janes C."/>
            <person name="Lange K."/>
            <person name="Bertoli M."/>
            <person name="Moore C."/>
            <person name="Orchard R.C."/>
            <person name="Cohen N."/>
            <person name="Young R."/>
        </authorList>
    </citation>
    <scope>NUCLEOTIDE SEQUENCE [LARGE SCALE GENOMIC DNA]</scope>
</reference>
<evidence type="ECO:0000313" key="2">
    <source>
        <dbReference type="Proteomes" id="UP000001504"/>
    </source>
</evidence>
<keyword evidence="2" id="KW-1185">Reference proteome</keyword>
<organism evidence="1 2">
    <name type="scientific">Rhodococcus phage ReqiPine5</name>
    <dbReference type="NCBI Taxonomy" id="691963"/>
    <lineage>
        <taxon>Viruses</taxon>
        <taxon>Duplodnaviria</taxon>
        <taxon>Heunggongvirae</taxon>
        <taxon>Uroviricota</taxon>
        <taxon>Caudoviricetes</taxon>
        <taxon>Caudoviricetes incertae sedis</taxon>
        <taxon>Reqipinevirus</taxon>
        <taxon>Reqipinevirus reqipine5</taxon>
    </lineage>
</organism>
<gene>
    <name evidence="1" type="ORF">ReqiPine5gene71</name>
</gene>
<dbReference type="GeneID" id="18564182"/>
<protein>
    <submittedName>
        <fullName evidence="1">Gp71</fullName>
    </submittedName>
</protein>
<evidence type="ECO:0000313" key="1">
    <source>
        <dbReference type="EMBL" id="ADD81176.1"/>
    </source>
</evidence>
<dbReference type="Proteomes" id="UP000001504">
    <property type="component" value="Segment"/>
</dbReference>
<dbReference type="KEGG" id="vg:18564182"/>
<name>D4P846_9CAUD</name>